<name>K0RAY9_THAOC</name>
<gene>
    <name evidence="1" type="ORF">THAOC_30644</name>
</gene>
<dbReference type="EMBL" id="AGNL01043832">
    <property type="protein sequence ID" value="EJK50395.1"/>
    <property type="molecule type" value="Genomic_DNA"/>
</dbReference>
<proteinExistence type="predicted"/>
<organism evidence="1 2">
    <name type="scientific">Thalassiosira oceanica</name>
    <name type="common">Marine diatom</name>
    <dbReference type="NCBI Taxonomy" id="159749"/>
    <lineage>
        <taxon>Eukaryota</taxon>
        <taxon>Sar</taxon>
        <taxon>Stramenopiles</taxon>
        <taxon>Ochrophyta</taxon>
        <taxon>Bacillariophyta</taxon>
        <taxon>Coscinodiscophyceae</taxon>
        <taxon>Thalassiosirophycidae</taxon>
        <taxon>Thalassiosirales</taxon>
        <taxon>Thalassiosiraceae</taxon>
        <taxon>Thalassiosira</taxon>
    </lineage>
</organism>
<comment type="caution">
    <text evidence="1">The sequence shown here is derived from an EMBL/GenBank/DDBJ whole genome shotgun (WGS) entry which is preliminary data.</text>
</comment>
<evidence type="ECO:0000313" key="1">
    <source>
        <dbReference type="EMBL" id="EJK50395.1"/>
    </source>
</evidence>
<accession>K0RAY9</accession>
<sequence>MNQPTQRAEVEANARLSEIIKQIKLAESKLLELEERGKHQSRAWRMRGATLEAQKSRDDFTNEKLSEEDKMALFNVLNDQRLGMERLGDIVAKDSRDAAILHSELDRGQKGVNSRIGGYGLEIERDSQSYLRFNSPSSAPPVRLSGSRAEKMYFRRYSGGKSQWR</sequence>
<evidence type="ECO:0000313" key="2">
    <source>
        <dbReference type="Proteomes" id="UP000266841"/>
    </source>
</evidence>
<keyword evidence="2" id="KW-1185">Reference proteome</keyword>
<dbReference type="AlphaFoldDB" id="K0RAY9"/>
<protein>
    <submittedName>
        <fullName evidence="1">Uncharacterized protein</fullName>
    </submittedName>
</protein>
<dbReference type="Proteomes" id="UP000266841">
    <property type="component" value="Unassembled WGS sequence"/>
</dbReference>
<reference evidence="1 2" key="1">
    <citation type="journal article" date="2012" name="Genome Biol.">
        <title>Genome and low-iron response of an oceanic diatom adapted to chronic iron limitation.</title>
        <authorList>
            <person name="Lommer M."/>
            <person name="Specht M."/>
            <person name="Roy A.S."/>
            <person name="Kraemer L."/>
            <person name="Andreson R."/>
            <person name="Gutowska M.A."/>
            <person name="Wolf J."/>
            <person name="Bergner S.V."/>
            <person name="Schilhabel M.B."/>
            <person name="Klostermeier U.C."/>
            <person name="Beiko R.G."/>
            <person name="Rosenstiel P."/>
            <person name="Hippler M."/>
            <person name="Laroche J."/>
        </authorList>
    </citation>
    <scope>NUCLEOTIDE SEQUENCE [LARGE SCALE GENOMIC DNA]</scope>
    <source>
        <strain evidence="1 2">CCMP1005</strain>
    </source>
</reference>